<keyword evidence="6" id="KW-0493">Microtubule</keyword>
<keyword evidence="4" id="KW-0963">Cytoplasm</keyword>
<evidence type="ECO:0000256" key="7">
    <source>
        <dbReference type="SAM" id="Coils"/>
    </source>
</evidence>
<evidence type="ECO:0000256" key="6">
    <source>
        <dbReference type="RuleBase" id="RU000394"/>
    </source>
</evidence>
<feature type="region of interest" description="Disordered" evidence="8">
    <location>
        <begin position="532"/>
        <end position="633"/>
    </location>
</feature>
<reference evidence="10 11" key="1">
    <citation type="submission" date="2020-10" db="EMBL/GenBank/DDBJ databases">
        <authorList>
            <person name="Klimov P.B."/>
            <person name="Dyachkov S.M."/>
            <person name="Chetverikov P.E."/>
        </authorList>
    </citation>
    <scope>NUCLEOTIDE SEQUENCE [LARGE SCALE GENOMIC DNA]</scope>
    <source>
        <strain evidence="10">BMOC 18-1129-001#AD2665</strain>
        <tissue evidence="10">Entire mites</tissue>
    </source>
</reference>
<feature type="coiled-coil region" evidence="7">
    <location>
        <begin position="481"/>
        <end position="508"/>
    </location>
</feature>
<dbReference type="CDD" id="cd01372">
    <property type="entry name" value="KISc_KIF4"/>
    <property type="match status" value="1"/>
</dbReference>
<evidence type="ECO:0000256" key="3">
    <source>
        <dbReference type="ARBA" id="ARBA00022840"/>
    </source>
</evidence>
<evidence type="ECO:0000313" key="11">
    <source>
        <dbReference type="Proteomes" id="UP000825002"/>
    </source>
</evidence>
<dbReference type="PANTHER" id="PTHR47969:SF28">
    <property type="entry name" value="KINESIN-LIKE PROTEIN KIF21B"/>
    <property type="match status" value="1"/>
</dbReference>
<dbReference type="InterPro" id="IPR027640">
    <property type="entry name" value="Kinesin-like_fam"/>
</dbReference>
<dbReference type="Pfam" id="PF00225">
    <property type="entry name" value="Kinesin"/>
    <property type="match status" value="2"/>
</dbReference>
<keyword evidence="3 5" id="KW-0067">ATP-binding</keyword>
<keyword evidence="7" id="KW-0175">Coiled coil</keyword>
<gene>
    <name evidence="10" type="primary">Kif21a</name>
    <name evidence="10" type="ORF">GZH46_02385</name>
</gene>
<organism evidence="10 11">
    <name type="scientific">Fragariocoptes setiger</name>
    <dbReference type="NCBI Taxonomy" id="1670756"/>
    <lineage>
        <taxon>Eukaryota</taxon>
        <taxon>Metazoa</taxon>
        <taxon>Ecdysozoa</taxon>
        <taxon>Arthropoda</taxon>
        <taxon>Chelicerata</taxon>
        <taxon>Arachnida</taxon>
        <taxon>Acari</taxon>
        <taxon>Acariformes</taxon>
        <taxon>Trombidiformes</taxon>
        <taxon>Prostigmata</taxon>
        <taxon>Eupodina</taxon>
        <taxon>Eriophyoidea</taxon>
        <taxon>Phytoptidae</taxon>
        <taxon>Fragariocoptes</taxon>
    </lineage>
</organism>
<comment type="similarity">
    <text evidence="5 6">Belongs to the TRAFAC class myosin-kinesin ATPase superfamily. Kinesin family.</text>
</comment>
<feature type="non-terminal residue" evidence="10">
    <location>
        <position position="1"/>
    </location>
</feature>
<comment type="caution">
    <text evidence="10">The sequence shown here is derived from an EMBL/GenBank/DDBJ whole genome shotgun (WGS) entry which is preliminary data.</text>
</comment>
<feature type="compositionally biased region" description="Acidic residues" evidence="8">
    <location>
        <begin position="325"/>
        <end position="338"/>
    </location>
</feature>
<feature type="domain" description="Kinesin motor" evidence="9">
    <location>
        <begin position="9"/>
        <end position="473"/>
    </location>
</feature>
<dbReference type="PRINTS" id="PR00380">
    <property type="entry name" value="KINESINHEAVY"/>
</dbReference>
<evidence type="ECO:0000256" key="2">
    <source>
        <dbReference type="ARBA" id="ARBA00022741"/>
    </source>
</evidence>
<keyword evidence="2 5" id="KW-0547">Nucleotide-binding</keyword>
<proteinExistence type="inferred from homology"/>
<feature type="compositionally biased region" description="Low complexity" evidence="8">
    <location>
        <begin position="608"/>
        <end position="622"/>
    </location>
</feature>
<evidence type="ECO:0000259" key="9">
    <source>
        <dbReference type="PROSITE" id="PS50067"/>
    </source>
</evidence>
<dbReference type="InterPro" id="IPR001752">
    <property type="entry name" value="Kinesin_motor_dom"/>
</dbReference>
<dbReference type="PROSITE" id="PS50067">
    <property type="entry name" value="KINESIN_MOTOR_2"/>
    <property type="match status" value="1"/>
</dbReference>
<dbReference type="InterPro" id="IPR036961">
    <property type="entry name" value="Kinesin_motor_dom_sf"/>
</dbReference>
<keyword evidence="11" id="KW-1185">Reference proteome</keyword>
<evidence type="ECO:0000256" key="4">
    <source>
        <dbReference type="ARBA" id="ARBA00023212"/>
    </source>
</evidence>
<dbReference type="InterPro" id="IPR027417">
    <property type="entry name" value="P-loop_NTPase"/>
</dbReference>
<dbReference type="InterPro" id="IPR019821">
    <property type="entry name" value="Kinesin_motor_CS"/>
</dbReference>
<protein>
    <recommendedName>
        <fullName evidence="6">Kinesin-like protein</fullName>
    </recommendedName>
</protein>
<feature type="compositionally biased region" description="Polar residues" evidence="8">
    <location>
        <begin position="623"/>
        <end position="633"/>
    </location>
</feature>
<feature type="compositionally biased region" description="Low complexity" evidence="8">
    <location>
        <begin position="550"/>
        <end position="567"/>
    </location>
</feature>
<feature type="compositionally biased region" description="Basic residues" evidence="8">
    <location>
        <begin position="595"/>
        <end position="607"/>
    </location>
</feature>
<comment type="subcellular location">
    <subcellularLocation>
        <location evidence="1">Cytoplasm</location>
        <location evidence="1">Cytoskeleton</location>
    </subcellularLocation>
</comment>
<feature type="compositionally biased region" description="Low complexity" evidence="8">
    <location>
        <begin position="575"/>
        <end position="594"/>
    </location>
</feature>
<sequence length="744" mass="82586">MRDQQQPVAVKVAVRIRPLDPNQQQINCTYVTPNEPQVCLGRTKDKAFTFDHVFDTGSQQSGIYATCVSDLVESSLDGYNATVLAYGQTGSGKTYTMGTGAFKSQSPSSANFAGEQPAAPDLLSGAQWPSASGGSTSMLNASLRQLQCDESWGIIPRAVEHLFRGIASRKAAARAKGLQEPQFQVTAQFIELYNEEIIDLFAGAEGRTPTIKIHEDCDGNIYMVGVTTRQVSSAEEAFEYLRMGAASRTTASTNMNNQSSRSHAIFTLHIQQTRVSFLDDANVADSEQQQHIKQEQQGDNHMTDDIDNDSPVPMNIDGQHGGPQDTDDDVDTDHDLDEGVQLSSDASKTTGGSGSNTNNQSGQDVETLRAKFHFVDLAGSERLKRTGATGERAKEGISINSGLLCLGNVISALGDKSKRASHVPYRDSKLTRLLQDSLGGNSRTLMIACISPAECDYAESLNTLRYANRAKNIKNKVIANHDSSNETIAMLRRQIKQLQAEICALRRQLRLSAPQFPQPSMEAATDYAMNATGGIGSAPNTPVGHHSGGDNHSATADAAAAVSTTNHHQQQTLYNHHPTNHNNTNHHQWPQLPHHLLHNHHHHHQHSNHVSNHHQQQLQQQLKEQTQSNSKLQQQIRKLRVELENVKRQKVSVMNKMKDDGQRHRDSELRHAKRIAQLTKNDRLKDVRIRRLEVENQRLKQILKRRDTEVRALKSTVANINIATRGLSRTLRQRRMQQGTQRYY</sequence>
<dbReference type="PANTHER" id="PTHR47969">
    <property type="entry name" value="CHROMOSOME-ASSOCIATED KINESIN KIF4A-RELATED"/>
    <property type="match status" value="1"/>
</dbReference>
<evidence type="ECO:0000313" key="10">
    <source>
        <dbReference type="EMBL" id="KAG9509107.1"/>
    </source>
</evidence>
<evidence type="ECO:0000256" key="1">
    <source>
        <dbReference type="ARBA" id="ARBA00004245"/>
    </source>
</evidence>
<feature type="compositionally biased region" description="Basic and acidic residues" evidence="8">
    <location>
        <begin position="288"/>
        <end position="304"/>
    </location>
</feature>
<dbReference type="PROSITE" id="PS00411">
    <property type="entry name" value="KINESIN_MOTOR_1"/>
    <property type="match status" value="1"/>
</dbReference>
<dbReference type="SUPFAM" id="SSF52540">
    <property type="entry name" value="P-loop containing nucleoside triphosphate hydrolases"/>
    <property type="match status" value="1"/>
</dbReference>
<dbReference type="Gene3D" id="3.40.850.10">
    <property type="entry name" value="Kinesin motor domain"/>
    <property type="match status" value="1"/>
</dbReference>
<feature type="binding site" evidence="5">
    <location>
        <begin position="87"/>
        <end position="94"/>
    </location>
    <ligand>
        <name>ATP</name>
        <dbReference type="ChEBI" id="CHEBI:30616"/>
    </ligand>
</feature>
<keyword evidence="5 6" id="KW-0505">Motor protein</keyword>
<name>A0ABQ7S6S2_9ACAR</name>
<feature type="region of interest" description="Disordered" evidence="8">
    <location>
        <begin position="283"/>
        <end position="364"/>
    </location>
</feature>
<accession>A0ABQ7S6S2</accession>
<dbReference type="Proteomes" id="UP000825002">
    <property type="component" value="Unassembled WGS sequence"/>
</dbReference>
<dbReference type="SMART" id="SM00129">
    <property type="entry name" value="KISc"/>
    <property type="match status" value="1"/>
</dbReference>
<dbReference type="EMBL" id="JAIFTH010000668">
    <property type="protein sequence ID" value="KAG9509107.1"/>
    <property type="molecule type" value="Genomic_DNA"/>
</dbReference>
<keyword evidence="4" id="KW-0206">Cytoskeleton</keyword>
<evidence type="ECO:0000256" key="8">
    <source>
        <dbReference type="SAM" id="MobiDB-lite"/>
    </source>
</evidence>
<evidence type="ECO:0000256" key="5">
    <source>
        <dbReference type="PROSITE-ProRule" id="PRU00283"/>
    </source>
</evidence>